<keyword evidence="3" id="KW-0732">Signal</keyword>
<dbReference type="InterPro" id="IPR052065">
    <property type="entry name" value="Compl_asym_regulator"/>
</dbReference>
<dbReference type="InterPro" id="IPR049536">
    <property type="entry name" value="CFP_TSR-0"/>
</dbReference>
<dbReference type="InterPro" id="IPR036383">
    <property type="entry name" value="TSP1_rpt_sf"/>
</dbReference>
<dbReference type="GeneTree" id="ENSGT00440000038972"/>
<dbReference type="Pfam" id="PF18487">
    <property type="entry name" value="TSR"/>
    <property type="match status" value="1"/>
</dbReference>
<dbReference type="Gene3D" id="2.20.100.10">
    <property type="entry name" value="Thrombospondin type-1 (TSP1) repeat"/>
    <property type="match status" value="5"/>
</dbReference>
<sequence length="427" mass="47258">MDSCLWVLHRYSPFTLPHTEGLNALCFQQRPLFLCVRRCPGVRCFARFYLSLGQCDEELGEVDEEDCCQNPQYGYQTTDGVCRSCGSPVWSPWSPWSQCNVPCGEGVMQRNRKCFGIEASECEKPKEKVEMIPCNGTCCQSPCPGNTHAHTIPCVPVSVAGVWSSWSSWSQCSSSCIPEDRAPIRYRRRTCSNPAPSTDPPGMGCHGDDNENQNCNNLPHCPVDGGWGSWSPFSSCPVTCGVGLQESFKRCDNPAPKHGGWPCPGEGRRTRICLTNTHCPVDGVWSDWSPWGKCTSPFPNRVIRCSKTGGGSQSRERRCLHQAHNGSICDGDGLTDTRVCYDVSACHLKGTWGEWDSWTLCSPPCGDGSRRFRRRLCNLDYSDYRPTIGLKKEPANFSGRPNEDCGPLPDGEKRTQFQNCVGAPACP</sequence>
<keyword evidence="7" id="KW-1185">Reference proteome</keyword>
<dbReference type="Pfam" id="PF00090">
    <property type="entry name" value="TSP_1"/>
    <property type="match status" value="4"/>
</dbReference>
<keyword evidence="4" id="KW-0677">Repeat</keyword>
<dbReference type="PANTHER" id="PTHR22906:SF43">
    <property type="entry name" value="PROPERDIN"/>
    <property type="match status" value="1"/>
</dbReference>
<dbReference type="PRINTS" id="PR01705">
    <property type="entry name" value="TSP1REPEAT"/>
</dbReference>
<reference evidence="6" key="3">
    <citation type="submission" date="2025-09" db="UniProtKB">
        <authorList>
            <consortium name="Ensembl"/>
        </authorList>
    </citation>
    <scope>IDENTIFICATION</scope>
</reference>
<accession>A0AAQ4PLM5</accession>
<keyword evidence="2" id="KW-0964">Secreted</keyword>
<dbReference type="PANTHER" id="PTHR22906">
    <property type="entry name" value="PROPERDIN"/>
    <property type="match status" value="1"/>
</dbReference>
<dbReference type="InterPro" id="IPR054019">
    <property type="entry name" value="CFP_TSR_C"/>
</dbReference>
<dbReference type="Ensembl" id="ENSGACT00000053519.1">
    <property type="protein sequence ID" value="ENSGACP00000039710.1"/>
    <property type="gene ID" value="ENSGACG00000014780.2"/>
</dbReference>
<dbReference type="SMART" id="SM00209">
    <property type="entry name" value="TSP1"/>
    <property type="match status" value="5"/>
</dbReference>
<protein>
    <recommendedName>
        <fullName evidence="8">Complement factor properdin</fullName>
    </recommendedName>
</protein>
<evidence type="ECO:0000256" key="3">
    <source>
        <dbReference type="ARBA" id="ARBA00022729"/>
    </source>
</evidence>
<comment type="subcellular location">
    <subcellularLocation>
        <location evidence="1">Secreted</location>
    </subcellularLocation>
</comment>
<evidence type="ECO:0000256" key="4">
    <source>
        <dbReference type="ARBA" id="ARBA00022737"/>
    </source>
</evidence>
<dbReference type="AlphaFoldDB" id="A0AAQ4PLM5"/>
<dbReference type="SUPFAM" id="SSF82895">
    <property type="entry name" value="TSP-1 type 1 repeat"/>
    <property type="match status" value="5"/>
</dbReference>
<dbReference type="InterPro" id="IPR000884">
    <property type="entry name" value="TSP1_rpt"/>
</dbReference>
<dbReference type="Pfam" id="PF22195">
    <property type="entry name" value="TSP1_CFP_C"/>
    <property type="match status" value="1"/>
</dbReference>
<reference evidence="6" key="2">
    <citation type="submission" date="2025-08" db="UniProtKB">
        <authorList>
            <consortium name="Ensembl"/>
        </authorList>
    </citation>
    <scope>IDENTIFICATION</scope>
</reference>
<evidence type="ECO:0008006" key="8">
    <source>
        <dbReference type="Google" id="ProtNLM"/>
    </source>
</evidence>
<reference evidence="6 7" key="1">
    <citation type="journal article" date="2021" name="G3 (Bethesda)">
        <title>Improved contiguity of the threespine stickleback genome using long-read sequencing.</title>
        <authorList>
            <person name="Nath S."/>
            <person name="Shaw D.E."/>
            <person name="White M.A."/>
        </authorList>
    </citation>
    <scope>NUCLEOTIDE SEQUENCE [LARGE SCALE GENOMIC DNA]</scope>
    <source>
        <strain evidence="6 7">Lake Benthic</strain>
    </source>
</reference>
<dbReference type="Proteomes" id="UP000007635">
    <property type="component" value="Chromosome XI"/>
</dbReference>
<name>A0AAQ4PLM5_GASAC</name>
<dbReference type="PROSITE" id="PS50092">
    <property type="entry name" value="TSP1"/>
    <property type="match status" value="5"/>
</dbReference>
<evidence type="ECO:0000256" key="2">
    <source>
        <dbReference type="ARBA" id="ARBA00022525"/>
    </source>
</evidence>
<keyword evidence="5" id="KW-1015">Disulfide bond</keyword>
<evidence type="ECO:0000256" key="1">
    <source>
        <dbReference type="ARBA" id="ARBA00004613"/>
    </source>
</evidence>
<proteinExistence type="predicted"/>
<evidence type="ECO:0000256" key="5">
    <source>
        <dbReference type="ARBA" id="ARBA00023157"/>
    </source>
</evidence>
<evidence type="ECO:0000313" key="6">
    <source>
        <dbReference type="Ensembl" id="ENSGACP00000039710.1"/>
    </source>
</evidence>
<evidence type="ECO:0000313" key="7">
    <source>
        <dbReference type="Proteomes" id="UP000007635"/>
    </source>
</evidence>
<dbReference type="FunFam" id="2.20.100.10:FF:000001">
    <property type="entry name" value="semaphorin-5A isoform X1"/>
    <property type="match status" value="2"/>
</dbReference>
<organism evidence="6 7">
    <name type="scientific">Gasterosteus aculeatus aculeatus</name>
    <name type="common">three-spined stickleback</name>
    <dbReference type="NCBI Taxonomy" id="481459"/>
    <lineage>
        <taxon>Eukaryota</taxon>
        <taxon>Metazoa</taxon>
        <taxon>Chordata</taxon>
        <taxon>Craniata</taxon>
        <taxon>Vertebrata</taxon>
        <taxon>Euteleostomi</taxon>
        <taxon>Actinopterygii</taxon>
        <taxon>Neopterygii</taxon>
        <taxon>Teleostei</taxon>
        <taxon>Neoteleostei</taxon>
        <taxon>Acanthomorphata</taxon>
        <taxon>Eupercaria</taxon>
        <taxon>Perciformes</taxon>
        <taxon>Cottioidei</taxon>
        <taxon>Gasterosteales</taxon>
        <taxon>Gasterosteidae</taxon>
        <taxon>Gasterosteus</taxon>
    </lineage>
</organism>